<dbReference type="Proteomes" id="UP000023152">
    <property type="component" value="Unassembled WGS sequence"/>
</dbReference>
<dbReference type="EMBL" id="ASPP01015851">
    <property type="protein sequence ID" value="ETO17873.1"/>
    <property type="molecule type" value="Genomic_DNA"/>
</dbReference>
<organism evidence="1 2">
    <name type="scientific">Reticulomyxa filosa</name>
    <dbReference type="NCBI Taxonomy" id="46433"/>
    <lineage>
        <taxon>Eukaryota</taxon>
        <taxon>Sar</taxon>
        <taxon>Rhizaria</taxon>
        <taxon>Retaria</taxon>
        <taxon>Foraminifera</taxon>
        <taxon>Monothalamids</taxon>
        <taxon>Reticulomyxidae</taxon>
        <taxon>Reticulomyxa</taxon>
    </lineage>
</organism>
<evidence type="ECO:0000313" key="2">
    <source>
        <dbReference type="Proteomes" id="UP000023152"/>
    </source>
</evidence>
<reference evidence="1 2" key="1">
    <citation type="journal article" date="2013" name="Curr. Biol.">
        <title>The Genome of the Foraminiferan Reticulomyxa filosa.</title>
        <authorList>
            <person name="Glockner G."/>
            <person name="Hulsmann N."/>
            <person name="Schleicher M."/>
            <person name="Noegel A.A."/>
            <person name="Eichinger L."/>
            <person name="Gallinger C."/>
            <person name="Pawlowski J."/>
            <person name="Sierra R."/>
            <person name="Euteneuer U."/>
            <person name="Pillet L."/>
            <person name="Moustafa A."/>
            <person name="Platzer M."/>
            <person name="Groth M."/>
            <person name="Szafranski K."/>
            <person name="Schliwa M."/>
        </authorList>
    </citation>
    <scope>NUCLEOTIDE SEQUENCE [LARGE SCALE GENOMIC DNA]</scope>
</reference>
<dbReference type="AlphaFoldDB" id="X6MV82"/>
<sequence>MFALTFQLEIQKCACDWAQLNRQKEYISTSLGAIQSHLHTFWESTKYIGSDFNERFWSYLKGVNRNTTTPGGGGEDDLLLLLTKPESAVDPVFVACMTAEESRRLDVGDSIDLRNVHGYFEIAQVTDRSVSDGRFKVHVPGQDPEWDIWLNCSDSNPIDLRRVAKHKSISRRPIYRERMKSLEVGHYCDVNLSWIGLSDTWVNAQVRMKCQFGSGQYQFVYFHPQTQQEQFLWLHVDNMRECAPYGTKTVLKDQVQKEEEEKQDTEVCCLF</sequence>
<evidence type="ECO:0000313" key="1">
    <source>
        <dbReference type="EMBL" id="ETO17873.1"/>
    </source>
</evidence>
<protein>
    <submittedName>
        <fullName evidence="1">Uncharacterized protein</fullName>
    </submittedName>
</protein>
<comment type="caution">
    <text evidence="1">The sequence shown here is derived from an EMBL/GenBank/DDBJ whole genome shotgun (WGS) entry which is preliminary data.</text>
</comment>
<name>X6MV82_RETFI</name>
<accession>X6MV82</accession>
<proteinExistence type="predicted"/>
<keyword evidence="2" id="KW-1185">Reference proteome</keyword>
<feature type="non-terminal residue" evidence="1">
    <location>
        <position position="271"/>
    </location>
</feature>
<gene>
    <name evidence="1" type="ORF">RFI_19433</name>
</gene>